<gene>
    <name evidence="1" type="ORF">OUY18_13675</name>
</gene>
<organism evidence="1 2">
    <name type="scientific">Caproiciproducens galactitolivorans</name>
    <dbReference type="NCBI Taxonomy" id="642589"/>
    <lineage>
        <taxon>Bacteria</taxon>
        <taxon>Bacillati</taxon>
        <taxon>Bacillota</taxon>
        <taxon>Clostridia</taxon>
        <taxon>Eubacteriales</taxon>
        <taxon>Acutalibacteraceae</taxon>
        <taxon>Caproiciproducens</taxon>
    </lineage>
</organism>
<dbReference type="Proteomes" id="UP001082703">
    <property type="component" value="Unassembled WGS sequence"/>
</dbReference>
<comment type="caution">
    <text evidence="1">The sequence shown here is derived from an EMBL/GenBank/DDBJ whole genome shotgun (WGS) entry which is preliminary data.</text>
</comment>
<reference evidence="1 2" key="1">
    <citation type="submission" date="2022-11" db="EMBL/GenBank/DDBJ databases">
        <authorList>
            <person name="Caiyu Z."/>
        </authorList>
    </citation>
    <scope>NUCLEOTIDE SEQUENCE [LARGE SCALE GENOMIC DNA]</scope>
    <source>
        <strain evidence="1 2">YR-4</strain>
    </source>
</reference>
<dbReference type="EMBL" id="JAPOHA010000021">
    <property type="protein sequence ID" value="MCY1715300.1"/>
    <property type="molecule type" value="Genomic_DNA"/>
</dbReference>
<accession>A0ABT4BY95</accession>
<keyword evidence="2" id="KW-1185">Reference proteome</keyword>
<sequence length="57" mass="6326">MGKSVYETDPNLKNYFTSLPKDVQNRIKRSGVEISTLGELMEVGEHLKETGGIDGKD</sequence>
<evidence type="ECO:0000313" key="1">
    <source>
        <dbReference type="EMBL" id="MCY1715300.1"/>
    </source>
</evidence>
<name>A0ABT4BY95_9FIRM</name>
<proteinExistence type="predicted"/>
<dbReference type="RefSeq" id="WP_268059337.1">
    <property type="nucleotide sequence ID" value="NZ_JAPOHA010000021.1"/>
</dbReference>
<evidence type="ECO:0000313" key="2">
    <source>
        <dbReference type="Proteomes" id="UP001082703"/>
    </source>
</evidence>
<protein>
    <submittedName>
        <fullName evidence="1">Uncharacterized protein</fullName>
    </submittedName>
</protein>